<dbReference type="Proteomes" id="UP000799772">
    <property type="component" value="Unassembled WGS sequence"/>
</dbReference>
<keyword evidence="4" id="KW-1185">Reference proteome</keyword>
<feature type="compositionally biased region" description="Acidic residues" evidence="1">
    <location>
        <begin position="151"/>
        <end position="164"/>
    </location>
</feature>
<feature type="transmembrane region" description="Helical" evidence="2">
    <location>
        <begin position="6"/>
        <end position="26"/>
    </location>
</feature>
<evidence type="ECO:0000256" key="1">
    <source>
        <dbReference type="SAM" id="MobiDB-lite"/>
    </source>
</evidence>
<protein>
    <submittedName>
        <fullName evidence="3">Uncharacterized protein</fullName>
    </submittedName>
</protein>
<keyword evidence="2" id="KW-0472">Membrane</keyword>
<dbReference type="EMBL" id="ML978128">
    <property type="protein sequence ID" value="KAF2097168.1"/>
    <property type="molecule type" value="Genomic_DNA"/>
</dbReference>
<sequence>MSNFKTILIPAVFALSLYLLLTYVLLPLWRRHRQRYAQYLPLHSALDFDNISTSTNSFRARLQDALASFFLPPSIRARWRRSRVVDGSGMRGAGDNGDDDIIGEDEGEDLVNLSGIEAARREALEARRSELERIRRGGEFSDRRLSRDLEEGFMDSSDEEDAGEIEGRGDRAGRERWRNG</sequence>
<reference evidence="3" key="1">
    <citation type="journal article" date="2020" name="Stud. Mycol.">
        <title>101 Dothideomycetes genomes: a test case for predicting lifestyles and emergence of pathogens.</title>
        <authorList>
            <person name="Haridas S."/>
            <person name="Albert R."/>
            <person name="Binder M."/>
            <person name="Bloem J."/>
            <person name="Labutti K."/>
            <person name="Salamov A."/>
            <person name="Andreopoulos B."/>
            <person name="Baker S."/>
            <person name="Barry K."/>
            <person name="Bills G."/>
            <person name="Bluhm B."/>
            <person name="Cannon C."/>
            <person name="Castanera R."/>
            <person name="Culley D."/>
            <person name="Daum C."/>
            <person name="Ezra D."/>
            <person name="Gonzalez J."/>
            <person name="Henrissat B."/>
            <person name="Kuo A."/>
            <person name="Liang C."/>
            <person name="Lipzen A."/>
            <person name="Lutzoni F."/>
            <person name="Magnuson J."/>
            <person name="Mondo S."/>
            <person name="Nolan M."/>
            <person name="Ohm R."/>
            <person name="Pangilinan J."/>
            <person name="Park H.-J."/>
            <person name="Ramirez L."/>
            <person name="Alfaro M."/>
            <person name="Sun H."/>
            <person name="Tritt A."/>
            <person name="Yoshinaga Y."/>
            <person name="Zwiers L.-H."/>
            <person name="Turgeon B."/>
            <person name="Goodwin S."/>
            <person name="Spatafora J."/>
            <person name="Crous P."/>
            <person name="Grigoriev I."/>
        </authorList>
    </citation>
    <scope>NUCLEOTIDE SEQUENCE</scope>
    <source>
        <strain evidence="3">CBS 133067</strain>
    </source>
</reference>
<accession>A0A9P4M4Q5</accession>
<evidence type="ECO:0000256" key="2">
    <source>
        <dbReference type="SAM" id="Phobius"/>
    </source>
</evidence>
<dbReference type="OrthoDB" id="5427070at2759"/>
<proteinExistence type="predicted"/>
<keyword evidence="2" id="KW-1133">Transmembrane helix</keyword>
<evidence type="ECO:0000313" key="4">
    <source>
        <dbReference type="Proteomes" id="UP000799772"/>
    </source>
</evidence>
<feature type="region of interest" description="Disordered" evidence="1">
    <location>
        <begin position="146"/>
        <end position="180"/>
    </location>
</feature>
<dbReference type="AlphaFoldDB" id="A0A9P4M4Q5"/>
<feature type="compositionally biased region" description="Basic and acidic residues" evidence="1">
    <location>
        <begin position="165"/>
        <end position="180"/>
    </location>
</feature>
<gene>
    <name evidence="3" type="ORF">NA57DRAFT_77422</name>
</gene>
<evidence type="ECO:0000313" key="3">
    <source>
        <dbReference type="EMBL" id="KAF2097168.1"/>
    </source>
</evidence>
<organism evidence="3 4">
    <name type="scientific">Rhizodiscina lignyota</name>
    <dbReference type="NCBI Taxonomy" id="1504668"/>
    <lineage>
        <taxon>Eukaryota</taxon>
        <taxon>Fungi</taxon>
        <taxon>Dikarya</taxon>
        <taxon>Ascomycota</taxon>
        <taxon>Pezizomycotina</taxon>
        <taxon>Dothideomycetes</taxon>
        <taxon>Pleosporomycetidae</taxon>
        <taxon>Aulographales</taxon>
        <taxon>Rhizodiscinaceae</taxon>
        <taxon>Rhizodiscina</taxon>
    </lineage>
</organism>
<keyword evidence="2" id="KW-0812">Transmembrane</keyword>
<comment type="caution">
    <text evidence="3">The sequence shown here is derived from an EMBL/GenBank/DDBJ whole genome shotgun (WGS) entry which is preliminary data.</text>
</comment>
<name>A0A9P4M4Q5_9PEZI</name>